<dbReference type="EMBL" id="CP072455">
    <property type="protein sequence ID" value="QTL38817.1"/>
    <property type="molecule type" value="Genomic_DNA"/>
</dbReference>
<protein>
    <recommendedName>
        <fullName evidence="3">GNAT family N-acetyltransferase</fullName>
    </recommendedName>
</protein>
<accession>A0ABX7VG70</accession>
<reference evidence="1 2" key="1">
    <citation type="submission" date="2021-03" db="EMBL/GenBank/DDBJ databases">
        <title>Complete Genome Sequence Data of Xenorhabdus budapestensis strain C72, a Candidate Biological Control Agent, from China.</title>
        <authorList>
            <person name="LI B."/>
            <person name="WANG S."/>
            <person name="QIU D."/>
        </authorList>
    </citation>
    <scope>NUCLEOTIDE SEQUENCE [LARGE SCALE GENOMIC DNA]</scope>
    <source>
        <strain evidence="1 2">C-7-2</strain>
    </source>
</reference>
<gene>
    <name evidence="1" type="ORF">HGO23_13130</name>
</gene>
<name>A0ABX7VG70_XENBU</name>
<evidence type="ECO:0000313" key="1">
    <source>
        <dbReference type="EMBL" id="QTL38817.1"/>
    </source>
</evidence>
<proteinExistence type="predicted"/>
<organism evidence="1 2">
    <name type="scientific">Xenorhabdus budapestensis</name>
    <dbReference type="NCBI Taxonomy" id="290110"/>
    <lineage>
        <taxon>Bacteria</taxon>
        <taxon>Pseudomonadati</taxon>
        <taxon>Pseudomonadota</taxon>
        <taxon>Gammaproteobacteria</taxon>
        <taxon>Enterobacterales</taxon>
        <taxon>Morganellaceae</taxon>
        <taxon>Xenorhabdus</taxon>
    </lineage>
</organism>
<evidence type="ECO:0000313" key="2">
    <source>
        <dbReference type="Proteomes" id="UP000665047"/>
    </source>
</evidence>
<evidence type="ECO:0008006" key="3">
    <source>
        <dbReference type="Google" id="ProtNLM"/>
    </source>
</evidence>
<keyword evidence="2" id="KW-1185">Reference proteome</keyword>
<dbReference type="Proteomes" id="UP000665047">
    <property type="component" value="Chromosome"/>
</dbReference>
<sequence length="59" mass="6819">MIIRTASMQDLDAISSLYNILFSEMAALQPDRLRDVEQDKEFIISSMNAIKFKIIIKNK</sequence>
<dbReference type="RefSeq" id="WP_209026940.1">
    <property type="nucleotide sequence ID" value="NZ_CP072455.1"/>
</dbReference>